<evidence type="ECO:0000259" key="2">
    <source>
        <dbReference type="PROSITE" id="PS50097"/>
    </source>
</evidence>
<dbReference type="SUPFAM" id="SSF54695">
    <property type="entry name" value="POZ domain"/>
    <property type="match status" value="1"/>
</dbReference>
<protein>
    <recommendedName>
        <fullName evidence="2">BTB domain-containing protein</fullName>
    </recommendedName>
</protein>
<dbReference type="Gene3D" id="3.30.710.10">
    <property type="entry name" value="Potassium Channel Kv1.1, Chain A"/>
    <property type="match status" value="1"/>
</dbReference>
<accession>A0A7U2F0Q0</accession>
<feature type="region of interest" description="Disordered" evidence="1">
    <location>
        <begin position="366"/>
        <end position="387"/>
    </location>
</feature>
<keyword evidence="4" id="KW-1185">Reference proteome</keyword>
<sequence length="387" mass="42920">MAPNALLEHEPITWPIRSFVVDHDFTSPSNAYLLLDRANADFGLFFHIAAGVGTMAQLPDDEPVYFEVSRCRAACSRPGLSCRKVCVLMQHTQIDLEFSTADHASNFMQSLGRLATKVRNMEFEVFEAPSLSALNRLDYSIEKMCNMSKRCQASMRAGDADTFDWAKVYKSGKCFDFTVIAGGRSFPVHRVLLCSRSQYFNAVCDGSFSETEQKSISLPESDGTVSVMLQELYGVYNSTTGSIFTSFALQREIEKEAIISNLLDVFIASDKYNLESIKNKIAHAIIDRMPFIHDVVTIVDVAACIYDESCPEIDCGLRKAIIVQIHARLSTIMDDEAAWQAYSGNKAVLKALHEYQCAAIEETALQSPPASPTTPGKHYKQVRPSGG</sequence>
<dbReference type="PANTHER" id="PTHR47843:SF5">
    <property type="entry name" value="BTB_POZ DOMAIN PROTEIN"/>
    <property type="match status" value="1"/>
</dbReference>
<evidence type="ECO:0000313" key="4">
    <source>
        <dbReference type="Proteomes" id="UP000663193"/>
    </source>
</evidence>
<dbReference type="VEuPathDB" id="FungiDB:JI435_030930"/>
<reference evidence="4" key="1">
    <citation type="journal article" date="2021" name="BMC Genomics">
        <title>Chromosome-level genome assembly and manually-curated proteome of model necrotroph Parastagonospora nodorum Sn15 reveals a genome-wide trove of candidate effector homologs, and redundancy of virulence-related functions within an accessory chromosome.</title>
        <authorList>
            <person name="Bertazzoni S."/>
            <person name="Jones D.A.B."/>
            <person name="Phan H.T."/>
            <person name="Tan K.-C."/>
            <person name="Hane J.K."/>
        </authorList>
    </citation>
    <scope>NUCLEOTIDE SEQUENCE [LARGE SCALE GENOMIC DNA]</scope>
    <source>
        <strain evidence="4">SN15 / ATCC MYA-4574 / FGSC 10173)</strain>
    </source>
</reference>
<organism evidence="3 4">
    <name type="scientific">Phaeosphaeria nodorum (strain SN15 / ATCC MYA-4574 / FGSC 10173)</name>
    <name type="common">Glume blotch fungus</name>
    <name type="synonym">Parastagonospora nodorum</name>
    <dbReference type="NCBI Taxonomy" id="321614"/>
    <lineage>
        <taxon>Eukaryota</taxon>
        <taxon>Fungi</taxon>
        <taxon>Dikarya</taxon>
        <taxon>Ascomycota</taxon>
        <taxon>Pezizomycotina</taxon>
        <taxon>Dothideomycetes</taxon>
        <taxon>Pleosporomycetidae</taxon>
        <taxon>Pleosporales</taxon>
        <taxon>Pleosporineae</taxon>
        <taxon>Phaeosphaeriaceae</taxon>
        <taxon>Parastagonospora</taxon>
    </lineage>
</organism>
<dbReference type="InterPro" id="IPR011333">
    <property type="entry name" value="SKP1/BTB/POZ_sf"/>
</dbReference>
<gene>
    <name evidence="3" type="ORF">JI435_030930</name>
</gene>
<dbReference type="AlphaFoldDB" id="A0A7U2F0Q0"/>
<dbReference type="InterPro" id="IPR000210">
    <property type="entry name" value="BTB/POZ_dom"/>
</dbReference>
<dbReference type="PANTHER" id="PTHR47843">
    <property type="entry name" value="BTB DOMAIN-CONTAINING PROTEIN-RELATED"/>
    <property type="match status" value="1"/>
</dbReference>
<evidence type="ECO:0000256" key="1">
    <source>
        <dbReference type="SAM" id="MobiDB-lite"/>
    </source>
</evidence>
<proteinExistence type="predicted"/>
<dbReference type="Pfam" id="PF00651">
    <property type="entry name" value="BTB"/>
    <property type="match status" value="1"/>
</dbReference>
<dbReference type="OrthoDB" id="6359816at2759"/>
<name>A0A7U2F0Q0_PHANO</name>
<evidence type="ECO:0000313" key="3">
    <source>
        <dbReference type="EMBL" id="QRC95403.1"/>
    </source>
</evidence>
<dbReference type="EMBL" id="CP069027">
    <property type="protein sequence ID" value="QRC95403.1"/>
    <property type="molecule type" value="Genomic_DNA"/>
</dbReference>
<dbReference type="PROSITE" id="PS50097">
    <property type="entry name" value="BTB"/>
    <property type="match status" value="1"/>
</dbReference>
<dbReference type="CDD" id="cd18186">
    <property type="entry name" value="BTB_POZ_ZBTB_KLHL-like"/>
    <property type="match status" value="1"/>
</dbReference>
<dbReference type="Proteomes" id="UP000663193">
    <property type="component" value="Chromosome 5"/>
</dbReference>
<feature type="domain" description="BTB" evidence="2">
    <location>
        <begin position="175"/>
        <end position="233"/>
    </location>
</feature>